<keyword evidence="5 15" id="KW-0349">Heme</keyword>
<keyword evidence="4 15" id="KW-0028">Amino-acid biosynthesis</keyword>
<keyword evidence="3 15" id="KW-0004">4Fe-4S</keyword>
<dbReference type="Gene3D" id="3.30.413.10">
    <property type="entry name" value="Sulfite Reductase Hemoprotein, domain 1"/>
    <property type="match status" value="2"/>
</dbReference>
<dbReference type="PANTHER" id="PTHR11493">
    <property type="entry name" value="SULFITE REDUCTASE [NADPH] SUBUNIT BETA-RELATED"/>
    <property type="match status" value="1"/>
</dbReference>
<dbReference type="NCBIfam" id="TIGR02041">
    <property type="entry name" value="CysI"/>
    <property type="match status" value="1"/>
</dbReference>
<feature type="binding site" evidence="15">
    <location>
        <position position="442"/>
    </location>
    <ligand>
        <name>[4Fe-4S] cluster</name>
        <dbReference type="ChEBI" id="CHEBI:49883"/>
    </ligand>
</feature>
<dbReference type="HAMAP" id="MF_01540">
    <property type="entry name" value="CysI"/>
    <property type="match status" value="1"/>
</dbReference>
<feature type="binding site" description="axial binding residue" evidence="15">
    <location>
        <position position="491"/>
    </location>
    <ligand>
        <name>siroheme</name>
        <dbReference type="ChEBI" id="CHEBI:60052"/>
    </ligand>
    <ligandPart>
        <name>Fe</name>
        <dbReference type="ChEBI" id="CHEBI:18248"/>
    </ligandPart>
</feature>
<dbReference type="NCBIfam" id="NF010029">
    <property type="entry name" value="PRK13504.1"/>
    <property type="match status" value="1"/>
</dbReference>
<keyword evidence="10 15" id="KW-0411">Iron-sulfur</keyword>
<organism evidence="18 19">
    <name type="scientific">Shewanella benthica</name>
    <dbReference type="NCBI Taxonomy" id="43661"/>
    <lineage>
        <taxon>Bacteria</taxon>
        <taxon>Pseudomonadati</taxon>
        <taxon>Pseudomonadota</taxon>
        <taxon>Gammaproteobacteria</taxon>
        <taxon>Alteromonadales</taxon>
        <taxon>Shewanellaceae</taxon>
        <taxon>Shewanella</taxon>
    </lineage>
</organism>
<dbReference type="UniPathway" id="UPA00140">
    <property type="reaction ID" value="UER00207"/>
</dbReference>
<comment type="subunit">
    <text evidence="14 15">Alpha(8)-beta(8). The alpha component is a flavoprotein, the beta component is a hemoprotein.</text>
</comment>
<evidence type="ECO:0000256" key="15">
    <source>
        <dbReference type="HAMAP-Rule" id="MF_01540"/>
    </source>
</evidence>
<feature type="domain" description="Nitrite/sulphite reductase 4Fe-4S" evidence="16">
    <location>
        <begin position="177"/>
        <end position="337"/>
    </location>
</feature>
<dbReference type="PANTHER" id="PTHR11493:SF47">
    <property type="entry name" value="SULFITE REDUCTASE [NADPH] SUBUNIT BETA"/>
    <property type="match status" value="1"/>
</dbReference>
<dbReference type="InterPro" id="IPR011786">
    <property type="entry name" value="CysI"/>
</dbReference>
<evidence type="ECO:0000256" key="13">
    <source>
        <dbReference type="ARBA" id="ARBA00057160"/>
    </source>
</evidence>
<comment type="cofactor">
    <cofactor evidence="15">
        <name>[4Fe-4S] cluster</name>
        <dbReference type="ChEBI" id="CHEBI:49883"/>
    </cofactor>
    <text evidence="15">Binds 1 [4Fe-4S] cluster per subunit.</text>
</comment>
<name>A0A330M8D0_9GAMM</name>
<dbReference type="PROSITE" id="PS00365">
    <property type="entry name" value="NIR_SIR"/>
    <property type="match status" value="1"/>
</dbReference>
<evidence type="ECO:0000259" key="16">
    <source>
        <dbReference type="Pfam" id="PF01077"/>
    </source>
</evidence>
<evidence type="ECO:0000256" key="9">
    <source>
        <dbReference type="ARBA" id="ARBA00023004"/>
    </source>
</evidence>
<dbReference type="GO" id="GO:0046872">
    <property type="term" value="F:metal ion binding"/>
    <property type="evidence" value="ECO:0007669"/>
    <property type="project" value="UniProtKB-KW"/>
</dbReference>
<evidence type="ECO:0000256" key="12">
    <source>
        <dbReference type="ARBA" id="ARBA00052219"/>
    </source>
</evidence>
<evidence type="ECO:0000259" key="17">
    <source>
        <dbReference type="Pfam" id="PF03460"/>
    </source>
</evidence>
<evidence type="ECO:0000256" key="7">
    <source>
        <dbReference type="ARBA" id="ARBA00022857"/>
    </source>
</evidence>
<dbReference type="SUPFAM" id="SSF56014">
    <property type="entry name" value="Nitrite and sulphite reductase 4Fe-4S domain-like"/>
    <property type="match status" value="2"/>
</dbReference>
<dbReference type="GO" id="GO:0050661">
    <property type="term" value="F:NADP binding"/>
    <property type="evidence" value="ECO:0007669"/>
    <property type="project" value="InterPro"/>
</dbReference>
<dbReference type="GO" id="GO:0051539">
    <property type="term" value="F:4 iron, 4 sulfur cluster binding"/>
    <property type="evidence" value="ECO:0007669"/>
    <property type="project" value="UniProtKB-KW"/>
</dbReference>
<keyword evidence="7 15" id="KW-0521">NADP</keyword>
<dbReference type="InterPro" id="IPR045854">
    <property type="entry name" value="NO2/SO3_Rdtase_4Fe4S_sf"/>
</dbReference>
<dbReference type="EC" id="1.8.1.2" evidence="15"/>
<dbReference type="GO" id="GO:0070814">
    <property type="term" value="P:hydrogen sulfide biosynthetic process"/>
    <property type="evidence" value="ECO:0007669"/>
    <property type="project" value="UniProtKB-UniRule"/>
</dbReference>
<dbReference type="InterPro" id="IPR005117">
    <property type="entry name" value="NiRdtase/SiRdtase_haem-b_fer"/>
</dbReference>
<feature type="domain" description="Nitrite/Sulfite reductase ferredoxin-like" evidence="17">
    <location>
        <begin position="360"/>
        <end position="422"/>
    </location>
</feature>
<evidence type="ECO:0000256" key="8">
    <source>
        <dbReference type="ARBA" id="ARBA00023002"/>
    </source>
</evidence>
<evidence type="ECO:0000313" key="19">
    <source>
        <dbReference type="Proteomes" id="UP000250123"/>
    </source>
</evidence>
<accession>A0A330M8D0</accession>
<comment type="similarity">
    <text evidence="2 15">Belongs to the nitrite and sulfite reductase 4Fe-4S domain family.</text>
</comment>
<dbReference type="EMBL" id="LS483452">
    <property type="protein sequence ID" value="SQH78255.1"/>
    <property type="molecule type" value="Genomic_DNA"/>
</dbReference>
<dbReference type="Pfam" id="PF01077">
    <property type="entry name" value="NIR_SIR"/>
    <property type="match status" value="1"/>
</dbReference>
<sequence length="583" mass="64986">MSEAIAMSENKSVEQAEPLSINEHLKTDSNFLRGTIQEGLDTAVTGSFSEGDQQLIKFHGFYQQDDRDLRNERKEQKLEPLYSFMLRARVAGGVCTPEQWLGVDEIASTLTSSNSIRLTTRQTFQYHGISKRNLRTLIQSLDSKALDSIAACGDVNRNVMCNPNPVESRLHEQAYYWAKKLSDNYLPRTKAYAEIWLGDDKVATSEGDDVEPVYGKTYLPRKFKMAVAVPPDNDVDVYTNDLGFIAIAEEGELIGFNLVAGGGMGSTHGEVQTFPRLADDFGYIKAEDTLKFAEAILKVQRDWGNRSNRKLSRLKYTIVKYGYEVFKAEVEKRAGVKFAPKRDVVIGDRGDRYGWIKGVDNQWHLTLFIEGGRIKDLPGQPLQTGLREIAKIHKGDFRMTSNQNLIIARVAAEDKAEIEALARSHGLMGKLISETRGRSIACVALPTCALAMAEAERYFPDFLTKVESLQEKHGFLDQGIVIRMTGCPNGCARPFAAEIGLVGKAPGRYNLYLGASFEGTRLNKLYRENIQEAEILSELDSLFARYVAEREEGETFGNFTVRIGVVAAVIDAAKDFHGQTSNA</sequence>
<dbReference type="AlphaFoldDB" id="A0A330M8D0"/>
<comment type="function">
    <text evidence="13 15">Component of the sulfite reductase complex that catalyzes the 6-electron reduction of sulfite to sulfide. This is one of several activities required for the biosynthesis of L-cysteine from sulfate.</text>
</comment>
<proteinExistence type="inferred from homology"/>
<evidence type="ECO:0000256" key="2">
    <source>
        <dbReference type="ARBA" id="ARBA00010429"/>
    </source>
</evidence>
<dbReference type="PRINTS" id="PR00397">
    <property type="entry name" value="SIROHAEM"/>
</dbReference>
<dbReference type="GO" id="GO:0000103">
    <property type="term" value="P:sulfate assimilation"/>
    <property type="evidence" value="ECO:0007669"/>
    <property type="project" value="UniProtKB-UniRule"/>
</dbReference>
<evidence type="ECO:0000256" key="10">
    <source>
        <dbReference type="ARBA" id="ARBA00023014"/>
    </source>
</evidence>
<keyword evidence="11 15" id="KW-0198">Cysteine biosynthesis</keyword>
<dbReference type="InterPro" id="IPR036136">
    <property type="entry name" value="Nit/Sulf_reduc_fer-like_dom_sf"/>
</dbReference>
<feature type="binding site" evidence="15">
    <location>
        <position position="448"/>
    </location>
    <ligand>
        <name>[4Fe-4S] cluster</name>
        <dbReference type="ChEBI" id="CHEBI:49883"/>
    </ligand>
</feature>
<dbReference type="GO" id="GO:0019344">
    <property type="term" value="P:cysteine biosynthetic process"/>
    <property type="evidence" value="ECO:0007669"/>
    <property type="project" value="UniProtKB-KW"/>
</dbReference>
<comment type="catalytic activity">
    <reaction evidence="12 15">
        <text>hydrogen sulfide + 3 NADP(+) + 3 H2O = sulfite + 3 NADPH + 4 H(+)</text>
        <dbReference type="Rhea" id="RHEA:13801"/>
        <dbReference type="ChEBI" id="CHEBI:15377"/>
        <dbReference type="ChEBI" id="CHEBI:15378"/>
        <dbReference type="ChEBI" id="CHEBI:17359"/>
        <dbReference type="ChEBI" id="CHEBI:29919"/>
        <dbReference type="ChEBI" id="CHEBI:57783"/>
        <dbReference type="ChEBI" id="CHEBI:58349"/>
        <dbReference type="EC" id="1.8.1.2"/>
    </reaction>
</comment>
<evidence type="ECO:0000256" key="1">
    <source>
        <dbReference type="ARBA" id="ARBA00004774"/>
    </source>
</evidence>
<dbReference type="FunFam" id="3.30.413.10:FF:000004">
    <property type="entry name" value="Sulfite reductase [NADPH] hemoprotein beta-component"/>
    <property type="match status" value="1"/>
</dbReference>
<dbReference type="GO" id="GO:0004783">
    <property type="term" value="F:sulfite reductase (NADPH) activity"/>
    <property type="evidence" value="ECO:0007669"/>
    <property type="project" value="UniProtKB-UniRule"/>
</dbReference>
<comment type="pathway">
    <text evidence="1 15">Sulfur metabolism; hydrogen sulfide biosynthesis; hydrogen sulfide from sulfite (NADPH route): step 1/1.</text>
</comment>
<dbReference type="InterPro" id="IPR006066">
    <property type="entry name" value="NO2/SO3_Rdtase_FeS/sirohaem_BS"/>
</dbReference>
<evidence type="ECO:0000256" key="4">
    <source>
        <dbReference type="ARBA" id="ARBA00022605"/>
    </source>
</evidence>
<evidence type="ECO:0000256" key="6">
    <source>
        <dbReference type="ARBA" id="ARBA00022723"/>
    </source>
</evidence>
<dbReference type="KEGG" id="sbk:SHEWBE_4295"/>
<reference evidence="19" key="1">
    <citation type="submission" date="2018-06" db="EMBL/GenBank/DDBJ databases">
        <authorList>
            <person name="Cea G.-C."/>
            <person name="William W."/>
        </authorList>
    </citation>
    <scope>NUCLEOTIDE SEQUENCE [LARGE SCALE GENOMIC DNA]</scope>
    <source>
        <strain evidence="19">DB21MT-2</strain>
    </source>
</reference>
<dbReference type="GO" id="GO:0020037">
    <property type="term" value="F:heme binding"/>
    <property type="evidence" value="ECO:0007669"/>
    <property type="project" value="InterPro"/>
</dbReference>
<dbReference type="SUPFAM" id="SSF55124">
    <property type="entry name" value="Nitrite/Sulfite reductase N-terminal domain-like"/>
    <property type="match status" value="2"/>
</dbReference>
<dbReference type="Proteomes" id="UP000250123">
    <property type="component" value="Chromosome SHEWBE"/>
</dbReference>
<feature type="domain" description="Nitrite/Sulfite reductase ferredoxin-like" evidence="17">
    <location>
        <begin position="83"/>
        <end position="142"/>
    </location>
</feature>
<evidence type="ECO:0000313" key="18">
    <source>
        <dbReference type="EMBL" id="SQH78255.1"/>
    </source>
</evidence>
<evidence type="ECO:0000256" key="3">
    <source>
        <dbReference type="ARBA" id="ARBA00022485"/>
    </source>
</evidence>
<comment type="cofactor">
    <cofactor evidence="15">
        <name>siroheme</name>
        <dbReference type="ChEBI" id="CHEBI:60052"/>
    </cofactor>
    <text evidence="15">Binds 1 siroheme per subunit.</text>
</comment>
<dbReference type="GO" id="GO:0050311">
    <property type="term" value="F:sulfite reductase (ferredoxin) activity"/>
    <property type="evidence" value="ECO:0007669"/>
    <property type="project" value="TreeGrafter"/>
</dbReference>
<evidence type="ECO:0000256" key="5">
    <source>
        <dbReference type="ARBA" id="ARBA00022617"/>
    </source>
</evidence>
<feature type="binding site" evidence="15">
    <location>
        <position position="491"/>
    </location>
    <ligand>
        <name>[4Fe-4S] cluster</name>
        <dbReference type="ChEBI" id="CHEBI:49883"/>
    </ligand>
</feature>
<evidence type="ECO:0000256" key="11">
    <source>
        <dbReference type="ARBA" id="ARBA00023192"/>
    </source>
</evidence>
<dbReference type="Pfam" id="PF03460">
    <property type="entry name" value="NIR_SIR_ferr"/>
    <property type="match status" value="2"/>
</dbReference>
<keyword evidence="8 15" id="KW-0560">Oxidoreductase</keyword>
<evidence type="ECO:0000256" key="14">
    <source>
        <dbReference type="ARBA" id="ARBA00062253"/>
    </source>
</evidence>
<dbReference type="InterPro" id="IPR006067">
    <property type="entry name" value="NO2/SO3_Rdtase_4Fe4S_dom"/>
</dbReference>
<dbReference type="FunFam" id="3.30.413.10:FF:000003">
    <property type="entry name" value="Sulfite reductase [NADPH] hemoprotein beta-component"/>
    <property type="match status" value="1"/>
</dbReference>
<dbReference type="InterPro" id="IPR045169">
    <property type="entry name" value="NO2/SO3_Rdtase_4Fe4S_prot"/>
</dbReference>
<keyword evidence="6 15" id="KW-0479">Metal-binding</keyword>
<protein>
    <recommendedName>
        <fullName evidence="15">Sulfite reductase [NADPH] hemoprotein beta-component</fullName>
        <shortName evidence="15">SiR-HP</shortName>
        <shortName evidence="15">SiRHP</shortName>
        <ecNumber evidence="15">1.8.1.2</ecNumber>
    </recommendedName>
</protein>
<feature type="binding site" evidence="15">
    <location>
        <position position="487"/>
    </location>
    <ligand>
        <name>[4Fe-4S] cluster</name>
        <dbReference type="ChEBI" id="CHEBI:49883"/>
    </ligand>
</feature>
<keyword evidence="9 15" id="KW-0408">Iron</keyword>
<dbReference type="GO" id="GO:0009337">
    <property type="term" value="C:sulfite reductase complex (NADPH)"/>
    <property type="evidence" value="ECO:0007669"/>
    <property type="project" value="InterPro"/>
</dbReference>
<gene>
    <name evidence="15 18" type="primary">cysI</name>
    <name evidence="18" type="ORF">SHEWBE_4295</name>
</gene>